<dbReference type="Gene3D" id="3.40.50.300">
    <property type="entry name" value="P-loop containing nucleotide triphosphate hydrolases"/>
    <property type="match status" value="1"/>
</dbReference>
<evidence type="ECO:0000256" key="3">
    <source>
        <dbReference type="ARBA" id="ARBA00022705"/>
    </source>
</evidence>
<dbReference type="InterPro" id="IPR013317">
    <property type="entry name" value="DnaA_dom"/>
</dbReference>
<feature type="region of interest" description="Domain IV, binds dsDNA" evidence="8">
    <location>
        <begin position="406"/>
        <end position="525"/>
    </location>
</feature>
<protein>
    <recommendedName>
        <fullName evidence="8 9">Chromosomal replication initiator protein DnaA</fullName>
    </recommendedName>
</protein>
<organism evidence="15 16">
    <name type="scientific">Granulibacter bethesdensis</name>
    <dbReference type="NCBI Taxonomy" id="364410"/>
    <lineage>
        <taxon>Bacteria</taxon>
        <taxon>Pseudomonadati</taxon>
        <taxon>Pseudomonadota</taxon>
        <taxon>Alphaproteobacteria</taxon>
        <taxon>Acetobacterales</taxon>
        <taxon>Acetobacteraceae</taxon>
        <taxon>Granulibacter</taxon>
    </lineage>
</organism>
<sequence length="525" mass="58446">MRAVSEHGGSAEQDISVHAAKKRDDFADVTPATGRPVSAGLLAEQWNRVRQRLRAEVGEVEYRTWLRQMTLAGLEADEVAIHLPTRFLRDWVRSHYSDRLNTLWQAENPAVRRVDIRLGSVTESGHGLTESLYESGIVQKASAPAERVSPVSSVADQASLPAAETAAHSSPAGPALDEAGRSGDMHALDRRFSFETFVVGKPNEFAYACARRVAESPASPGFNPLFLYGGVGLGKTHLMHAIAWELNRPGRAPVSVAYMSAEKFMYRFIAAIRSQSTMEFKEELRSVDVLMVDDLQFLIGKDNTQEEFFHTFNALVDAGKQIVVSADKSPSDLSGLEDRLRTRLGCGMVADLHATTFELRISILEAKVQKAGVEVSPKVLEFLAHKITSNVRELEGALNRLIAHANLFGRALTLETAQEVLHDILKAHDRRITIEEIQRRVAEHWNIRLTDMSSARRARAVARPRQVAMFLAKQLTSRSLPEIGRKFGNRDHTTVMHAISRVTELMERDAAFAEDVELLRRMLES</sequence>
<dbReference type="Pfam" id="PF08299">
    <property type="entry name" value="Bac_DnaA_C"/>
    <property type="match status" value="1"/>
</dbReference>
<keyword evidence="2 8" id="KW-0963">Cytoplasm</keyword>
<dbReference type="Proteomes" id="UP000019438">
    <property type="component" value="Chromosome"/>
</dbReference>
<dbReference type="GeneID" id="69744411"/>
<dbReference type="InterPro" id="IPR024633">
    <property type="entry name" value="DnaA_N_dom"/>
</dbReference>
<dbReference type="SUPFAM" id="SSF48295">
    <property type="entry name" value="TrpR-like"/>
    <property type="match status" value="1"/>
</dbReference>
<keyword evidence="5 8" id="KW-0067">ATP-binding</keyword>
<dbReference type="AlphaFoldDB" id="A0AAN0VEW4"/>
<evidence type="ECO:0000256" key="8">
    <source>
        <dbReference type="HAMAP-Rule" id="MF_00377"/>
    </source>
</evidence>
<evidence type="ECO:0000256" key="11">
    <source>
        <dbReference type="RuleBase" id="RU004227"/>
    </source>
</evidence>
<keyword evidence="4 8" id="KW-0547">Nucleotide-binding</keyword>
<dbReference type="Gene3D" id="1.10.8.60">
    <property type="match status" value="1"/>
</dbReference>
<evidence type="ECO:0000256" key="6">
    <source>
        <dbReference type="ARBA" id="ARBA00023121"/>
    </source>
</evidence>
<dbReference type="InterPro" id="IPR018312">
    <property type="entry name" value="Chromosome_initiator_DnaA_CS"/>
</dbReference>
<dbReference type="GO" id="GO:0006275">
    <property type="term" value="P:regulation of DNA replication"/>
    <property type="evidence" value="ECO:0007669"/>
    <property type="project" value="UniProtKB-UniRule"/>
</dbReference>
<keyword evidence="3 8" id="KW-0235">DNA replication</keyword>
<feature type="region of interest" description="Domain I, interacts with DnaA modulators" evidence="8">
    <location>
        <begin position="1"/>
        <end position="142"/>
    </location>
</feature>
<dbReference type="GO" id="GO:0005737">
    <property type="term" value="C:cytoplasm"/>
    <property type="evidence" value="ECO:0007669"/>
    <property type="project" value="UniProtKB-SubCell"/>
</dbReference>
<dbReference type="PANTHER" id="PTHR30050">
    <property type="entry name" value="CHROMOSOMAL REPLICATION INITIATOR PROTEIN DNAA"/>
    <property type="match status" value="1"/>
</dbReference>
<dbReference type="NCBIfam" id="TIGR00362">
    <property type="entry name" value="DnaA"/>
    <property type="match status" value="1"/>
</dbReference>
<evidence type="ECO:0000313" key="15">
    <source>
        <dbReference type="EMBL" id="AHJ61910.1"/>
    </source>
</evidence>
<comment type="domain">
    <text evidence="8">Domain I is involved in oligomerization and binding regulators, domain II is flexibile and of varying length in different bacteria, domain III forms the AAA+ region, while domain IV binds dsDNA.</text>
</comment>
<evidence type="ECO:0000256" key="5">
    <source>
        <dbReference type="ARBA" id="ARBA00022840"/>
    </source>
</evidence>
<feature type="binding site" evidence="8">
    <location>
        <position position="234"/>
    </location>
    <ligand>
        <name>ATP</name>
        <dbReference type="ChEBI" id="CHEBI:30616"/>
    </ligand>
</feature>
<dbReference type="RefSeq" id="WP_038515357.1">
    <property type="nucleotide sequence ID" value="NZ_CP003181.2"/>
</dbReference>
<dbReference type="Pfam" id="PF00308">
    <property type="entry name" value="Bac_DnaA"/>
    <property type="match status" value="1"/>
</dbReference>
<feature type="domain" description="AAA+ ATPase" evidence="13">
    <location>
        <begin position="221"/>
        <end position="352"/>
    </location>
</feature>
<dbReference type="InterPro" id="IPR027417">
    <property type="entry name" value="P-loop_NTPase"/>
</dbReference>
<feature type="binding site" evidence="8">
    <location>
        <position position="236"/>
    </location>
    <ligand>
        <name>ATP</name>
        <dbReference type="ChEBI" id="CHEBI:30616"/>
    </ligand>
</feature>
<keyword evidence="6 8" id="KW-0446">Lipid-binding</keyword>
<comment type="similarity">
    <text evidence="1 8 11">Belongs to the DnaA family.</text>
</comment>
<feature type="binding site" evidence="8">
    <location>
        <position position="232"/>
    </location>
    <ligand>
        <name>ATP</name>
        <dbReference type="ChEBI" id="CHEBI:30616"/>
    </ligand>
</feature>
<dbReference type="PROSITE" id="PS01008">
    <property type="entry name" value="DNAA"/>
    <property type="match status" value="1"/>
</dbReference>
<comment type="subcellular location">
    <subcellularLocation>
        <location evidence="8">Cytoplasm</location>
    </subcellularLocation>
</comment>
<dbReference type="GO" id="GO:0005886">
    <property type="term" value="C:plasma membrane"/>
    <property type="evidence" value="ECO:0007669"/>
    <property type="project" value="TreeGrafter"/>
</dbReference>
<dbReference type="Gene3D" id="1.10.1750.10">
    <property type="match status" value="1"/>
</dbReference>
<comment type="function">
    <text evidence="8 10">Plays an essential role in the initiation and regulation of chromosomal replication. ATP-DnaA binds to the origin of replication (oriC) to initiate formation of the DNA replication initiation complex once per cell cycle. Binds the DnaA box (a 9 base pair repeat at the origin) and separates the double-stranded (ds)DNA. Forms a right-handed helical filament on oriC DNA; dsDNA binds to the exterior of the filament while single-stranded (ss)DNA is stabiized in the filament's interior. The ATP-DnaA-oriC complex binds and stabilizes one strand of the AT-rich DNA unwinding element (DUE), permitting loading of DNA polymerase. After initiation quickly degrades to an ADP-DnaA complex that is not apt for DNA replication. Binds acidic phospholipids.</text>
</comment>
<evidence type="ECO:0000256" key="4">
    <source>
        <dbReference type="ARBA" id="ARBA00022741"/>
    </source>
</evidence>
<evidence type="ECO:0000259" key="14">
    <source>
        <dbReference type="SMART" id="SM00760"/>
    </source>
</evidence>
<dbReference type="SMART" id="SM00382">
    <property type="entry name" value="AAA"/>
    <property type="match status" value="1"/>
</dbReference>
<dbReference type="GO" id="GO:0006270">
    <property type="term" value="P:DNA replication initiation"/>
    <property type="evidence" value="ECO:0007669"/>
    <property type="project" value="UniProtKB-UniRule"/>
</dbReference>
<dbReference type="InterPro" id="IPR020591">
    <property type="entry name" value="Chromosome_initiator_DnaA-like"/>
</dbReference>
<comment type="caution">
    <text evidence="8">Lacks conserved residue(s) required for the propagation of feature annotation.</text>
</comment>
<dbReference type="EMBL" id="CP003181">
    <property type="protein sequence ID" value="AHJ61910.1"/>
    <property type="molecule type" value="Genomic_DNA"/>
</dbReference>
<dbReference type="CDD" id="cd00009">
    <property type="entry name" value="AAA"/>
    <property type="match status" value="1"/>
</dbReference>
<keyword evidence="7 8" id="KW-0238">DNA-binding</keyword>
<dbReference type="SUPFAM" id="SSF52540">
    <property type="entry name" value="P-loop containing nucleoside triphosphate hydrolases"/>
    <property type="match status" value="1"/>
</dbReference>
<dbReference type="PRINTS" id="PR00051">
    <property type="entry name" value="DNAA"/>
</dbReference>
<feature type="domain" description="Chromosomal replication initiator DnaA C-terminal" evidence="14">
    <location>
        <begin position="433"/>
        <end position="502"/>
    </location>
</feature>
<dbReference type="CDD" id="cd06571">
    <property type="entry name" value="Bac_DnaA_C"/>
    <property type="match status" value="1"/>
</dbReference>
<evidence type="ECO:0000256" key="12">
    <source>
        <dbReference type="SAM" id="MobiDB-lite"/>
    </source>
</evidence>
<evidence type="ECO:0000256" key="9">
    <source>
        <dbReference type="NCBIfam" id="TIGR00362"/>
    </source>
</evidence>
<dbReference type="SMART" id="SM00760">
    <property type="entry name" value="Bac_DnaA_C"/>
    <property type="match status" value="1"/>
</dbReference>
<proteinExistence type="inferred from homology"/>
<dbReference type="InterPro" id="IPR001957">
    <property type="entry name" value="Chromosome_initiator_DnaA"/>
</dbReference>
<dbReference type="InterPro" id="IPR038454">
    <property type="entry name" value="DnaA_N_sf"/>
</dbReference>
<dbReference type="GO" id="GO:0003688">
    <property type="term" value="F:DNA replication origin binding"/>
    <property type="evidence" value="ECO:0007669"/>
    <property type="project" value="UniProtKB-UniRule"/>
</dbReference>
<dbReference type="HAMAP" id="MF_00377">
    <property type="entry name" value="DnaA_bact"/>
    <property type="match status" value="1"/>
</dbReference>
<feature type="binding site" evidence="8">
    <location>
        <position position="235"/>
    </location>
    <ligand>
        <name>ATP</name>
        <dbReference type="ChEBI" id="CHEBI:30616"/>
    </ligand>
</feature>
<dbReference type="GO" id="GO:0008289">
    <property type="term" value="F:lipid binding"/>
    <property type="evidence" value="ECO:0007669"/>
    <property type="project" value="UniProtKB-KW"/>
</dbReference>
<dbReference type="GO" id="GO:0005524">
    <property type="term" value="F:ATP binding"/>
    <property type="evidence" value="ECO:0007669"/>
    <property type="project" value="UniProtKB-UniRule"/>
</dbReference>
<dbReference type="PANTHER" id="PTHR30050:SF2">
    <property type="entry name" value="CHROMOSOMAL REPLICATION INITIATOR PROTEIN DNAA"/>
    <property type="match status" value="1"/>
</dbReference>
<comment type="subunit">
    <text evidence="8">Oligomerizes as a right-handed, spiral filament on DNA at oriC.</text>
</comment>
<feature type="region of interest" description="Disordered" evidence="12">
    <location>
        <begin position="159"/>
        <end position="180"/>
    </location>
</feature>
<evidence type="ECO:0000256" key="1">
    <source>
        <dbReference type="ARBA" id="ARBA00006583"/>
    </source>
</evidence>
<name>A0AAN0VEW4_9PROT</name>
<dbReference type="Gene3D" id="3.30.300.180">
    <property type="match status" value="1"/>
</dbReference>
<dbReference type="InterPro" id="IPR003593">
    <property type="entry name" value="AAA+_ATPase"/>
</dbReference>
<evidence type="ECO:0000256" key="7">
    <source>
        <dbReference type="ARBA" id="ARBA00023125"/>
    </source>
</evidence>
<evidence type="ECO:0000256" key="10">
    <source>
        <dbReference type="RuleBase" id="RU000577"/>
    </source>
</evidence>
<dbReference type="InterPro" id="IPR010921">
    <property type="entry name" value="Trp_repressor/repl_initiator"/>
</dbReference>
<dbReference type="InterPro" id="IPR013159">
    <property type="entry name" value="DnaA_C"/>
</dbReference>
<evidence type="ECO:0000313" key="16">
    <source>
        <dbReference type="Proteomes" id="UP000019438"/>
    </source>
</evidence>
<accession>A0AAN0VEW4</accession>
<gene>
    <name evidence="8" type="primary">dnaA</name>
    <name evidence="15" type="ORF">GbCGDNIH3_0161</name>
</gene>
<reference evidence="16" key="1">
    <citation type="submission" date="2012-06" db="EMBL/GenBank/DDBJ databases">
        <title>Genome analysis of multiple Granulibacter bethesdensis isolates demonstrates substantial genome diversity.</title>
        <authorList>
            <person name="Greenberg D.E."/>
            <person name="Porcella S.F."/>
            <person name="Zarember K."/>
            <person name="Zelazny A.M."/>
            <person name="Bruno D."/>
            <person name="Martens C."/>
            <person name="Barbian K.D."/>
            <person name="Jaske E."/>
            <person name="Holland S.M."/>
        </authorList>
    </citation>
    <scope>NUCLEOTIDE SEQUENCE [LARGE SCALE GENOMIC DNA]</scope>
    <source>
        <strain evidence="16">CGDNIH3</strain>
    </source>
</reference>
<evidence type="ECO:0000256" key="2">
    <source>
        <dbReference type="ARBA" id="ARBA00022490"/>
    </source>
</evidence>
<dbReference type="KEGG" id="gbc:GbCGDNIH3_0161"/>
<dbReference type="Pfam" id="PF11638">
    <property type="entry name" value="DnaA_N"/>
    <property type="match status" value="1"/>
</dbReference>
<evidence type="ECO:0000259" key="13">
    <source>
        <dbReference type="SMART" id="SM00382"/>
    </source>
</evidence>